<accession>A0A0R3KNC4</accession>
<dbReference type="SUPFAM" id="SSF52096">
    <property type="entry name" value="ClpP/crotonase"/>
    <property type="match status" value="1"/>
</dbReference>
<evidence type="ECO:0000313" key="4">
    <source>
        <dbReference type="Proteomes" id="UP000050863"/>
    </source>
</evidence>
<protein>
    <submittedName>
        <fullName evidence="3">Enoyl-CoA hydratase</fullName>
    </submittedName>
</protein>
<dbReference type="Proteomes" id="UP000050863">
    <property type="component" value="Unassembled WGS sequence"/>
</dbReference>
<dbReference type="InterPro" id="IPR029045">
    <property type="entry name" value="ClpP/crotonase-like_dom_sf"/>
</dbReference>
<dbReference type="Gene3D" id="3.90.226.10">
    <property type="entry name" value="2-enoyl-CoA Hydratase, Chain A, domain 1"/>
    <property type="match status" value="1"/>
</dbReference>
<organism evidence="3 4">
    <name type="scientific">Bradyrhizobium jicamae</name>
    <dbReference type="NCBI Taxonomy" id="280332"/>
    <lineage>
        <taxon>Bacteria</taxon>
        <taxon>Pseudomonadati</taxon>
        <taxon>Pseudomonadota</taxon>
        <taxon>Alphaproteobacteria</taxon>
        <taxon>Hyphomicrobiales</taxon>
        <taxon>Nitrobacteraceae</taxon>
        <taxon>Bradyrhizobium</taxon>
    </lineage>
</organism>
<dbReference type="GO" id="GO:0006635">
    <property type="term" value="P:fatty acid beta-oxidation"/>
    <property type="evidence" value="ECO:0007669"/>
    <property type="project" value="TreeGrafter"/>
</dbReference>
<dbReference type="InterPro" id="IPR001753">
    <property type="entry name" value="Enoyl-CoA_hydra/iso"/>
</dbReference>
<comment type="similarity">
    <text evidence="1 2">Belongs to the enoyl-CoA hydratase/isomerase family.</text>
</comment>
<name>A0A0R3KNC4_9BRAD</name>
<gene>
    <name evidence="3" type="ORF">CQ12_04395</name>
</gene>
<dbReference type="AlphaFoldDB" id="A0A0R3KNC4"/>
<dbReference type="PROSITE" id="PS00166">
    <property type="entry name" value="ENOYL_COA_HYDRATASE"/>
    <property type="match status" value="1"/>
</dbReference>
<dbReference type="GO" id="GO:0003824">
    <property type="term" value="F:catalytic activity"/>
    <property type="evidence" value="ECO:0007669"/>
    <property type="project" value="InterPro"/>
</dbReference>
<evidence type="ECO:0000313" key="3">
    <source>
        <dbReference type="EMBL" id="KRQ94772.1"/>
    </source>
</evidence>
<evidence type="ECO:0000256" key="1">
    <source>
        <dbReference type="ARBA" id="ARBA00005254"/>
    </source>
</evidence>
<dbReference type="Pfam" id="PF00378">
    <property type="entry name" value="ECH_1"/>
    <property type="match status" value="1"/>
</dbReference>
<keyword evidence="4" id="KW-1185">Reference proteome</keyword>
<dbReference type="InterPro" id="IPR018376">
    <property type="entry name" value="Enoyl-CoA_hyd/isom_CS"/>
</dbReference>
<dbReference type="PANTHER" id="PTHR11941:SF54">
    <property type="entry name" value="ENOYL-COA HYDRATASE, MITOCHONDRIAL"/>
    <property type="match status" value="1"/>
</dbReference>
<comment type="caution">
    <text evidence="3">The sequence shown here is derived from an EMBL/GenBank/DDBJ whole genome shotgun (WGS) entry which is preliminary data.</text>
</comment>
<proteinExistence type="inferred from homology"/>
<dbReference type="RefSeq" id="WP_057840244.1">
    <property type="nucleotide sequence ID" value="NZ_LLXZ01000215.1"/>
</dbReference>
<dbReference type="PANTHER" id="PTHR11941">
    <property type="entry name" value="ENOYL-COA HYDRATASE-RELATED"/>
    <property type="match status" value="1"/>
</dbReference>
<sequence length="258" mass="27950">MSIDLVRYSVSGNIAEIMLDRGPVNALSMDLIDALLAALAKARDDEAVRAVIIGSAHKVFCAGLDLDIVRGKPGIETKKFLERLYFALNDTQYRMGKPTIAAVDGAVRAGGMTIAISCDMIIAGDACTFGYPEIDVGLIPAIHFVQLPRLVGKHQAFGPLFLGEPFDAATAFRMGLLSEVVPKGTALERAREIARKLTTKSPVVMKIGRDAFMRAVDADFRRSVENAAESFALVATTEDCQEGLNAFVEKRTPNYRGR</sequence>
<dbReference type="STRING" id="280332.CQ12_04395"/>
<evidence type="ECO:0000256" key="2">
    <source>
        <dbReference type="RuleBase" id="RU003707"/>
    </source>
</evidence>
<dbReference type="OrthoDB" id="9796541at2"/>
<reference evidence="3 4" key="1">
    <citation type="submission" date="2014-03" db="EMBL/GenBank/DDBJ databases">
        <title>Bradyrhizobium valentinum sp. nov., isolated from effective nodules of Lupinus mariae-josephae, a lupine endemic of basic-lime soils in Eastern Spain.</title>
        <authorList>
            <person name="Duran D."/>
            <person name="Rey L."/>
            <person name="Navarro A."/>
            <person name="Busquets A."/>
            <person name="Imperial J."/>
            <person name="Ruiz-Argueso T."/>
        </authorList>
    </citation>
    <scope>NUCLEOTIDE SEQUENCE [LARGE SCALE GENOMIC DNA]</scope>
    <source>
        <strain evidence="3 4">PAC68</strain>
    </source>
</reference>
<dbReference type="CDD" id="cd06558">
    <property type="entry name" value="crotonase-like"/>
    <property type="match status" value="1"/>
</dbReference>
<dbReference type="EMBL" id="LLXZ01000215">
    <property type="protein sequence ID" value="KRQ94772.1"/>
    <property type="molecule type" value="Genomic_DNA"/>
</dbReference>